<comment type="caution">
    <text evidence="2">The sequence shown here is derived from an EMBL/GenBank/DDBJ whole genome shotgun (WGS) entry which is preliminary data.</text>
</comment>
<organism evidence="2 3">
    <name type="scientific">Posidoniimonas corsicana</name>
    <dbReference type="NCBI Taxonomy" id="1938618"/>
    <lineage>
        <taxon>Bacteria</taxon>
        <taxon>Pseudomonadati</taxon>
        <taxon>Planctomycetota</taxon>
        <taxon>Planctomycetia</taxon>
        <taxon>Pirellulales</taxon>
        <taxon>Lacipirellulaceae</taxon>
        <taxon>Posidoniimonas</taxon>
    </lineage>
</organism>
<dbReference type="OrthoDB" id="148766at2"/>
<feature type="domain" description="VTC" evidence="1">
    <location>
        <begin position="37"/>
        <end position="235"/>
    </location>
</feature>
<dbReference type="Gene3D" id="3.20.100.30">
    <property type="entry name" value="VTC, catalytic tunnel domain"/>
    <property type="match status" value="1"/>
</dbReference>
<dbReference type="Proteomes" id="UP000316714">
    <property type="component" value="Unassembled WGS sequence"/>
</dbReference>
<protein>
    <submittedName>
        <fullName evidence="2">VTC domain protein</fullName>
    </submittedName>
</protein>
<evidence type="ECO:0000313" key="2">
    <source>
        <dbReference type="EMBL" id="TWT32491.1"/>
    </source>
</evidence>
<accession>A0A5C5V261</accession>
<dbReference type="Pfam" id="PF09359">
    <property type="entry name" value="VTC"/>
    <property type="match status" value="1"/>
</dbReference>
<proteinExistence type="predicted"/>
<dbReference type="GO" id="GO:0006799">
    <property type="term" value="P:polyphosphate biosynthetic process"/>
    <property type="evidence" value="ECO:0007669"/>
    <property type="project" value="UniProtKB-ARBA"/>
</dbReference>
<name>A0A5C5V261_9BACT</name>
<dbReference type="InterPro" id="IPR042267">
    <property type="entry name" value="VTC_sf"/>
</dbReference>
<dbReference type="EMBL" id="SIHJ01000003">
    <property type="protein sequence ID" value="TWT32491.1"/>
    <property type="molecule type" value="Genomic_DNA"/>
</dbReference>
<evidence type="ECO:0000313" key="3">
    <source>
        <dbReference type="Proteomes" id="UP000316714"/>
    </source>
</evidence>
<evidence type="ECO:0000259" key="1">
    <source>
        <dbReference type="Pfam" id="PF09359"/>
    </source>
</evidence>
<dbReference type="CDD" id="cd07750">
    <property type="entry name" value="PolyPPase_VTC_like"/>
    <property type="match status" value="1"/>
</dbReference>
<dbReference type="RefSeq" id="WP_146567899.1">
    <property type="nucleotide sequence ID" value="NZ_SIHJ01000003.1"/>
</dbReference>
<dbReference type="InterPro" id="IPR018966">
    <property type="entry name" value="VTC_domain"/>
</dbReference>
<gene>
    <name evidence="2" type="ORF">KOR34_42540</name>
</gene>
<dbReference type="AlphaFoldDB" id="A0A5C5V261"/>
<keyword evidence="3" id="KW-1185">Reference proteome</keyword>
<reference evidence="2 3" key="1">
    <citation type="submission" date="2019-02" db="EMBL/GenBank/DDBJ databases">
        <title>Deep-cultivation of Planctomycetes and their phenomic and genomic characterization uncovers novel biology.</title>
        <authorList>
            <person name="Wiegand S."/>
            <person name="Jogler M."/>
            <person name="Boedeker C."/>
            <person name="Pinto D."/>
            <person name="Vollmers J."/>
            <person name="Rivas-Marin E."/>
            <person name="Kohn T."/>
            <person name="Peeters S.H."/>
            <person name="Heuer A."/>
            <person name="Rast P."/>
            <person name="Oberbeckmann S."/>
            <person name="Bunk B."/>
            <person name="Jeske O."/>
            <person name="Meyerdierks A."/>
            <person name="Storesund J.E."/>
            <person name="Kallscheuer N."/>
            <person name="Luecker S."/>
            <person name="Lage O.M."/>
            <person name="Pohl T."/>
            <person name="Merkel B.J."/>
            <person name="Hornburger P."/>
            <person name="Mueller R.-W."/>
            <person name="Bruemmer F."/>
            <person name="Labrenz M."/>
            <person name="Spormann A.M."/>
            <person name="Op Den Camp H."/>
            <person name="Overmann J."/>
            <person name="Amann R."/>
            <person name="Jetten M.S.M."/>
            <person name="Mascher T."/>
            <person name="Medema M.H."/>
            <person name="Devos D.P."/>
            <person name="Kaster A.-K."/>
            <person name="Ovreas L."/>
            <person name="Rohde M."/>
            <person name="Galperin M.Y."/>
            <person name="Jogler C."/>
        </authorList>
    </citation>
    <scope>NUCLEOTIDE SEQUENCE [LARGE SCALE GENOMIC DNA]</scope>
    <source>
        <strain evidence="2 3">KOR34</strain>
    </source>
</reference>
<sequence length="260" mass="29323">MTPTRAEKTQPAPEIVQALTRLAPIDLSEMDSVSLMNRVDTKFVMAESTLLDLLDDAADDYRVLEVGGERLTRYSTLYFDTPALNCYFDHHNGKSIRRKFRMRAYGSSGASFFEVKQRTNKGRTDKRRIPINAITSRLEGESAALAEAIAGADLGLEARIWTEFSRITLVGRHAPERVTLDVDLQFRVGDRRVGLPGLVIAEVKQERDSRDSVVRRRLREAGVRPLRVSKYCLGSILLDPALKRNRFKPKLLAIQAYSPC</sequence>